<sequence>MAGSDLQKLSQTVIGISQATKKTSANLEAFDSQFTKHVTSVKQAIEGSTQRKDQEVIDALEAARKAVKNATSALENASKVSSNYAKSLA</sequence>
<evidence type="ECO:0000313" key="1">
    <source>
        <dbReference type="EMBL" id="SMX84385.1"/>
    </source>
</evidence>
<dbReference type="AlphaFoldDB" id="A0A2H1JA61"/>
<dbReference type="Proteomes" id="UP000234641">
    <property type="component" value="Unassembled WGS sequence"/>
</dbReference>
<proteinExistence type="predicted"/>
<evidence type="ECO:0008006" key="3">
    <source>
        <dbReference type="Google" id="ProtNLM"/>
    </source>
</evidence>
<accession>A0A2H1JA61</accession>
<evidence type="ECO:0000313" key="2">
    <source>
        <dbReference type="Proteomes" id="UP000234641"/>
    </source>
</evidence>
<name>A0A2H1JA61_BRELN</name>
<protein>
    <recommendedName>
        <fullName evidence="3">TIGR04197 family type VII secretion effector</fullName>
    </recommendedName>
</protein>
<dbReference type="RefSeq" id="WP_101554881.1">
    <property type="nucleotide sequence ID" value="NZ_FXYY01000010.1"/>
</dbReference>
<reference evidence="1 2" key="1">
    <citation type="submission" date="2017-03" db="EMBL/GenBank/DDBJ databases">
        <authorList>
            <person name="Afonso C.L."/>
            <person name="Miller P.J."/>
            <person name="Scott M.A."/>
            <person name="Spackman E."/>
            <person name="Goraichik I."/>
            <person name="Dimitrov K.M."/>
            <person name="Suarez D.L."/>
            <person name="Swayne D.E."/>
        </authorList>
    </citation>
    <scope>NUCLEOTIDE SEQUENCE [LARGE SCALE GENOMIC DNA]</scope>
    <source>
        <strain evidence="1 2">ATCC 9172</strain>
    </source>
</reference>
<dbReference type="EMBL" id="FXYY01000010">
    <property type="protein sequence ID" value="SMX84385.1"/>
    <property type="molecule type" value="Genomic_DNA"/>
</dbReference>
<gene>
    <name evidence="1" type="ORF">BLIN9172_01935</name>
</gene>
<organism evidence="1 2">
    <name type="scientific">Brevibacterium linens ATCC 9172</name>
    <dbReference type="NCBI Taxonomy" id="1255617"/>
    <lineage>
        <taxon>Bacteria</taxon>
        <taxon>Bacillati</taxon>
        <taxon>Actinomycetota</taxon>
        <taxon>Actinomycetes</taxon>
        <taxon>Micrococcales</taxon>
        <taxon>Brevibacteriaceae</taxon>
        <taxon>Brevibacterium</taxon>
    </lineage>
</organism>